<dbReference type="Pfam" id="PF04932">
    <property type="entry name" value="Wzy_C"/>
    <property type="match status" value="1"/>
</dbReference>
<sequence length="372" mass="41277">MPTITALTLVQLWVLIQIVSGMSLATSDSFVAFIKGMSLLVFFVNSLIILKDPRNLKLSVYVVIVSAGFQAAYGSFMVLSGIEYGFFIEKEHYRNVATGTFINRNHLASYLTMSISIGLGYILSYRDSQSRGWRHTLRNTLAFIISDRFLIRLVLISLAIGLVLTKSRMGNASFLASLTAASFIALILMKPRPHLLVKLVVSLIIIDIAIVGVFFGFDKIAQRIADTSSETEYRDEMNESSFAMWKDNPLLGTGAGSFAYVFPQYKVPEYKTQGTTMQAHNDYLQFLAEYGLPAFIALVFIVINSLRHALIAMKSRKSDLHRGMGFAALMGILAMAVHALSDFNLQIPANAFMFIFILTLAHIARFGSSSKN</sequence>
<keyword evidence="8" id="KW-1185">Reference proteome</keyword>
<evidence type="ECO:0000256" key="4">
    <source>
        <dbReference type="ARBA" id="ARBA00023136"/>
    </source>
</evidence>
<organism evidence="7 8">
    <name type="scientific">Oceanobacter antarcticus</name>
    <dbReference type="NCBI Taxonomy" id="3133425"/>
    <lineage>
        <taxon>Bacteria</taxon>
        <taxon>Pseudomonadati</taxon>
        <taxon>Pseudomonadota</taxon>
        <taxon>Gammaproteobacteria</taxon>
        <taxon>Oceanospirillales</taxon>
        <taxon>Oceanospirillaceae</taxon>
        <taxon>Oceanobacter</taxon>
    </lineage>
</organism>
<keyword evidence="4 5" id="KW-0472">Membrane</keyword>
<name>A0ABW8NEJ9_9GAMM</name>
<comment type="caution">
    <text evidence="7">The sequence shown here is derived from an EMBL/GenBank/DDBJ whole genome shotgun (WGS) entry which is preliminary data.</text>
</comment>
<feature type="transmembrane region" description="Helical" evidence="5">
    <location>
        <begin position="290"/>
        <end position="311"/>
    </location>
</feature>
<feature type="transmembrane region" description="Helical" evidence="5">
    <location>
        <begin position="62"/>
        <end position="87"/>
    </location>
</feature>
<dbReference type="RefSeq" id="WP_416204824.1">
    <property type="nucleotide sequence ID" value="NZ_JBBKTX010000003.1"/>
</dbReference>
<feature type="transmembrane region" description="Helical" evidence="5">
    <location>
        <begin position="170"/>
        <end position="188"/>
    </location>
</feature>
<evidence type="ECO:0000256" key="1">
    <source>
        <dbReference type="ARBA" id="ARBA00004141"/>
    </source>
</evidence>
<dbReference type="PANTHER" id="PTHR37422:SF13">
    <property type="entry name" value="LIPOPOLYSACCHARIDE BIOSYNTHESIS PROTEIN PA4999-RELATED"/>
    <property type="match status" value="1"/>
</dbReference>
<feature type="transmembrane region" description="Helical" evidence="5">
    <location>
        <begin position="145"/>
        <end position="164"/>
    </location>
</feature>
<feature type="domain" description="O-antigen ligase-related" evidence="6">
    <location>
        <begin position="154"/>
        <end position="298"/>
    </location>
</feature>
<evidence type="ECO:0000256" key="3">
    <source>
        <dbReference type="ARBA" id="ARBA00022989"/>
    </source>
</evidence>
<evidence type="ECO:0000259" key="6">
    <source>
        <dbReference type="Pfam" id="PF04932"/>
    </source>
</evidence>
<keyword evidence="2 5" id="KW-0812">Transmembrane</keyword>
<evidence type="ECO:0000256" key="2">
    <source>
        <dbReference type="ARBA" id="ARBA00022692"/>
    </source>
</evidence>
<feature type="transmembrane region" description="Helical" evidence="5">
    <location>
        <begin position="31"/>
        <end position="50"/>
    </location>
</feature>
<accession>A0ABW8NEJ9</accession>
<keyword evidence="3 5" id="KW-1133">Transmembrane helix</keyword>
<evidence type="ECO:0000256" key="5">
    <source>
        <dbReference type="SAM" id="Phobius"/>
    </source>
</evidence>
<feature type="transmembrane region" description="Helical" evidence="5">
    <location>
        <begin position="347"/>
        <end position="367"/>
    </location>
</feature>
<evidence type="ECO:0000313" key="7">
    <source>
        <dbReference type="EMBL" id="MFK4751350.1"/>
    </source>
</evidence>
<dbReference type="Proteomes" id="UP001620597">
    <property type="component" value="Unassembled WGS sequence"/>
</dbReference>
<comment type="subcellular location">
    <subcellularLocation>
        <location evidence="1">Membrane</location>
        <topology evidence="1">Multi-pass membrane protein</topology>
    </subcellularLocation>
</comment>
<evidence type="ECO:0000313" key="8">
    <source>
        <dbReference type="Proteomes" id="UP001620597"/>
    </source>
</evidence>
<dbReference type="PANTHER" id="PTHR37422">
    <property type="entry name" value="TEICHURONIC ACID BIOSYNTHESIS PROTEIN TUAE"/>
    <property type="match status" value="1"/>
</dbReference>
<gene>
    <name evidence="7" type="ORF">WG929_02905</name>
</gene>
<dbReference type="InterPro" id="IPR007016">
    <property type="entry name" value="O-antigen_ligase-rel_domated"/>
</dbReference>
<protein>
    <submittedName>
        <fullName evidence="7">O-antigen ligase family protein</fullName>
    </submittedName>
</protein>
<reference evidence="7 8" key="1">
    <citation type="submission" date="2024-03" db="EMBL/GenBank/DDBJ databases">
        <title>High-quality draft genome sequence of Oceanobacter sp. wDCs-4.</title>
        <authorList>
            <person name="Dong C."/>
        </authorList>
    </citation>
    <scope>NUCLEOTIDE SEQUENCE [LARGE SCALE GENOMIC DNA]</scope>
    <source>
        <strain evidence="8">wDCs-4</strain>
    </source>
</reference>
<dbReference type="EMBL" id="JBBKTX010000003">
    <property type="protein sequence ID" value="MFK4751350.1"/>
    <property type="molecule type" value="Genomic_DNA"/>
</dbReference>
<proteinExistence type="predicted"/>
<keyword evidence="7" id="KW-0436">Ligase</keyword>
<dbReference type="GO" id="GO:0016874">
    <property type="term" value="F:ligase activity"/>
    <property type="evidence" value="ECO:0007669"/>
    <property type="project" value="UniProtKB-KW"/>
</dbReference>
<dbReference type="InterPro" id="IPR051533">
    <property type="entry name" value="WaaL-like"/>
</dbReference>
<feature type="transmembrane region" description="Helical" evidence="5">
    <location>
        <begin position="323"/>
        <end position="341"/>
    </location>
</feature>
<feature type="transmembrane region" description="Helical" evidence="5">
    <location>
        <begin position="107"/>
        <end position="124"/>
    </location>
</feature>
<feature type="transmembrane region" description="Helical" evidence="5">
    <location>
        <begin position="195"/>
        <end position="217"/>
    </location>
</feature>